<dbReference type="InterPro" id="IPR036397">
    <property type="entry name" value="RNaseH_sf"/>
</dbReference>
<proteinExistence type="predicted"/>
<protein>
    <recommendedName>
        <fullName evidence="2">Tc1-like transposase DDE domain-containing protein</fullName>
    </recommendedName>
</protein>
<dbReference type="EMBL" id="KI913120">
    <property type="protein sequence ID" value="ETV83340.1"/>
    <property type="molecule type" value="Genomic_DNA"/>
</dbReference>
<evidence type="ECO:0008006" key="2">
    <source>
        <dbReference type="Google" id="ProtNLM"/>
    </source>
</evidence>
<evidence type="ECO:0000313" key="1">
    <source>
        <dbReference type="EMBL" id="ETV83340.1"/>
    </source>
</evidence>
<sequence>MAISNHRVSILYDIQRWHSRIDARRTTYSPLGRSISICIRFGKGSLLTLIGTYFQDSPASHSETTEQEWQWLTQATTKIPGHHHSVIIWGETSKPTAPTPSTDLPHNPAQAPCQRPYPSELQPLELVWANVKGHVGRRNTDGTGLADVKEQLEEAFEVLKAGLFKAVAKLQRGNCRSCTNICWQLTAYNPTRSLRRRVAVIMMPKAIVHSS</sequence>
<dbReference type="Gene3D" id="3.30.420.10">
    <property type="entry name" value="Ribonuclease H-like superfamily/Ribonuclease H"/>
    <property type="match status" value="1"/>
</dbReference>
<dbReference type="VEuPathDB" id="FungiDB:H257_04091"/>
<dbReference type="OrthoDB" id="143539at2759"/>
<dbReference type="RefSeq" id="XP_009826770.1">
    <property type="nucleotide sequence ID" value="XM_009828468.1"/>
</dbReference>
<reference evidence="1" key="1">
    <citation type="submission" date="2013-12" db="EMBL/GenBank/DDBJ databases">
        <title>The Genome Sequence of Aphanomyces astaci APO3.</title>
        <authorList>
            <consortium name="The Broad Institute Genomics Platform"/>
            <person name="Russ C."/>
            <person name="Tyler B."/>
            <person name="van West P."/>
            <person name="Dieguez-Uribeondo J."/>
            <person name="Young S.K."/>
            <person name="Zeng Q."/>
            <person name="Gargeya S."/>
            <person name="Fitzgerald M."/>
            <person name="Abouelleil A."/>
            <person name="Alvarado L."/>
            <person name="Chapman S.B."/>
            <person name="Gainer-Dewar J."/>
            <person name="Goldberg J."/>
            <person name="Griggs A."/>
            <person name="Gujja S."/>
            <person name="Hansen M."/>
            <person name="Howarth C."/>
            <person name="Imamovic A."/>
            <person name="Ireland A."/>
            <person name="Larimer J."/>
            <person name="McCowan C."/>
            <person name="Murphy C."/>
            <person name="Pearson M."/>
            <person name="Poon T.W."/>
            <person name="Priest M."/>
            <person name="Roberts A."/>
            <person name="Saif S."/>
            <person name="Shea T."/>
            <person name="Sykes S."/>
            <person name="Wortman J."/>
            <person name="Nusbaum C."/>
            <person name="Birren B."/>
        </authorList>
    </citation>
    <scope>NUCLEOTIDE SEQUENCE [LARGE SCALE GENOMIC DNA]</scope>
    <source>
        <strain evidence="1">APO3</strain>
    </source>
</reference>
<organism evidence="1">
    <name type="scientific">Aphanomyces astaci</name>
    <name type="common">Crayfish plague agent</name>
    <dbReference type="NCBI Taxonomy" id="112090"/>
    <lineage>
        <taxon>Eukaryota</taxon>
        <taxon>Sar</taxon>
        <taxon>Stramenopiles</taxon>
        <taxon>Oomycota</taxon>
        <taxon>Saprolegniomycetes</taxon>
        <taxon>Saprolegniales</taxon>
        <taxon>Verrucalvaceae</taxon>
        <taxon>Aphanomyces</taxon>
    </lineage>
</organism>
<dbReference type="AlphaFoldDB" id="W4GUC4"/>
<accession>W4GUC4</accession>
<name>W4GUC4_APHAT</name>
<dbReference type="GeneID" id="20806087"/>
<dbReference type="GO" id="GO:0003676">
    <property type="term" value="F:nucleic acid binding"/>
    <property type="evidence" value="ECO:0007669"/>
    <property type="project" value="InterPro"/>
</dbReference>
<gene>
    <name evidence="1" type="ORF">H257_04091</name>
</gene>